<reference evidence="2" key="2">
    <citation type="submission" date="2020-02" db="EMBL/GenBank/DDBJ databases">
        <authorList>
            <consortium name="NCBI Pathogen Detection Project"/>
        </authorList>
    </citation>
    <scope>NUCLEOTIDE SEQUENCE</scope>
    <source>
        <strain evidence="2">MA.CK_93/00002981</strain>
    </source>
</reference>
<comment type="caution">
    <text evidence="2">The sequence shown here is derived from an EMBL/GenBank/DDBJ whole genome shotgun (WGS) entry which is preliminary data.</text>
</comment>
<dbReference type="AlphaFoldDB" id="A0A750I1H8"/>
<evidence type="ECO:0000259" key="1">
    <source>
        <dbReference type="Pfam" id="PF13673"/>
    </source>
</evidence>
<proteinExistence type="predicted"/>
<evidence type="ECO:0000313" key="2">
    <source>
        <dbReference type="EMBL" id="HAF6280235.1"/>
    </source>
</evidence>
<sequence>MFFLTKLMITRKCQKLNLSKKLLAEAEKFTKSKNKKILVLDCNDYMIPYFKKAGFVLASNNTVRSPHYGEVYIMKKEI</sequence>
<dbReference type="EMBL" id="DAAVPZ010000043">
    <property type="protein sequence ID" value="HAF6280235.1"/>
    <property type="molecule type" value="Genomic_DNA"/>
</dbReference>
<dbReference type="InterPro" id="IPR000182">
    <property type="entry name" value="GNAT_dom"/>
</dbReference>
<organism evidence="2">
    <name type="scientific">Salmonella enterica</name>
    <name type="common">Salmonella choleraesuis</name>
    <dbReference type="NCBI Taxonomy" id="28901"/>
    <lineage>
        <taxon>Bacteria</taxon>
        <taxon>Pseudomonadati</taxon>
        <taxon>Pseudomonadota</taxon>
        <taxon>Gammaproteobacteria</taxon>
        <taxon>Enterobacterales</taxon>
        <taxon>Enterobacteriaceae</taxon>
        <taxon>Salmonella</taxon>
    </lineage>
</organism>
<dbReference type="InterPro" id="IPR016181">
    <property type="entry name" value="Acyl_CoA_acyltransferase"/>
</dbReference>
<reference evidence="2" key="1">
    <citation type="journal article" date="2018" name="Genome Biol.">
        <title>SKESA: strategic k-mer extension for scrupulous assemblies.</title>
        <authorList>
            <person name="Souvorov A."/>
            <person name="Agarwala R."/>
            <person name="Lipman D.J."/>
        </authorList>
    </citation>
    <scope>NUCLEOTIDE SEQUENCE</scope>
    <source>
        <strain evidence="2">MA.CK_93/00002981</strain>
    </source>
</reference>
<dbReference type="SUPFAM" id="SSF55729">
    <property type="entry name" value="Acyl-CoA N-acyltransferases (Nat)"/>
    <property type="match status" value="1"/>
</dbReference>
<keyword evidence="2" id="KW-0808">Transferase</keyword>
<dbReference type="Pfam" id="PF13673">
    <property type="entry name" value="Acetyltransf_10"/>
    <property type="match status" value="1"/>
</dbReference>
<protein>
    <submittedName>
        <fullName evidence="2">GNAT family N-acetyltransferase</fullName>
    </submittedName>
</protein>
<dbReference type="Gene3D" id="3.40.630.30">
    <property type="match status" value="1"/>
</dbReference>
<accession>A0A750I1H8</accession>
<gene>
    <name evidence="2" type="ORF">G9F26_004454</name>
</gene>
<name>A0A750I1H8_SALER</name>
<feature type="domain" description="N-acetyltransferase" evidence="1">
    <location>
        <begin position="4"/>
        <end position="64"/>
    </location>
</feature>
<dbReference type="GO" id="GO:0016740">
    <property type="term" value="F:transferase activity"/>
    <property type="evidence" value="ECO:0007669"/>
    <property type="project" value="UniProtKB-KW"/>
</dbReference>